<comment type="caution">
    <text evidence="1">The sequence shown here is derived from an EMBL/GenBank/DDBJ whole genome shotgun (WGS) entry which is preliminary data.</text>
</comment>
<dbReference type="EMBL" id="JQCN01000031">
    <property type="protein sequence ID" value="KRN99497.1"/>
    <property type="molecule type" value="Genomic_DNA"/>
</dbReference>
<organism evidence="1 2">
    <name type="scientific">Ligilactobacillus pobuzihii</name>
    <dbReference type="NCBI Taxonomy" id="449659"/>
    <lineage>
        <taxon>Bacteria</taxon>
        <taxon>Bacillati</taxon>
        <taxon>Bacillota</taxon>
        <taxon>Bacilli</taxon>
        <taxon>Lactobacillales</taxon>
        <taxon>Lactobacillaceae</taxon>
        <taxon>Ligilactobacillus</taxon>
    </lineage>
</organism>
<dbReference type="Proteomes" id="UP000051886">
    <property type="component" value="Unassembled WGS sequence"/>
</dbReference>
<sequence length="144" mass="16922">MATREETIEVIKNYPHLNRLIHERRQAILHPYQEFKDENINGGRAQNVRNESIERSVEQLDADVELKALYKQQEAVSYVLGKCVDKQVRSLLDNTTYDIIYEFYLREDQRYNADGIAAMVGLSRRSVYDHKNAFIDAVMERLNK</sequence>
<proteinExistence type="predicted"/>
<reference evidence="1 2" key="1">
    <citation type="journal article" date="2015" name="Genome Announc.">
        <title>Expanding the biotechnology potential of lactobacilli through comparative genomics of 213 strains and associated genera.</title>
        <authorList>
            <person name="Sun Z."/>
            <person name="Harris H.M."/>
            <person name="McCann A."/>
            <person name="Guo C."/>
            <person name="Argimon S."/>
            <person name="Zhang W."/>
            <person name="Yang X."/>
            <person name="Jeffery I.B."/>
            <person name="Cooney J.C."/>
            <person name="Kagawa T.F."/>
            <person name="Liu W."/>
            <person name="Song Y."/>
            <person name="Salvetti E."/>
            <person name="Wrobel A."/>
            <person name="Rasinkangas P."/>
            <person name="Parkhill J."/>
            <person name="Rea M.C."/>
            <person name="O'Sullivan O."/>
            <person name="Ritari J."/>
            <person name="Douillard F.P."/>
            <person name="Paul Ross R."/>
            <person name="Yang R."/>
            <person name="Briner A.E."/>
            <person name="Felis G.E."/>
            <person name="de Vos W.M."/>
            <person name="Barrangou R."/>
            <person name="Klaenhammer T.R."/>
            <person name="Caufield P.W."/>
            <person name="Cui Y."/>
            <person name="Zhang H."/>
            <person name="O'Toole P.W."/>
        </authorList>
    </citation>
    <scope>NUCLEOTIDE SEQUENCE [LARGE SCALE GENOMIC DNA]</scope>
    <source>
        <strain evidence="1 2">NBRC 103219</strain>
    </source>
</reference>
<gene>
    <name evidence="1" type="ORF">IV66_GL001501</name>
</gene>
<keyword evidence="2" id="KW-1185">Reference proteome</keyword>
<evidence type="ECO:0008006" key="3">
    <source>
        <dbReference type="Google" id="ProtNLM"/>
    </source>
</evidence>
<accession>A0A0R2LC80</accession>
<evidence type="ECO:0000313" key="1">
    <source>
        <dbReference type="EMBL" id="KRN99497.1"/>
    </source>
</evidence>
<dbReference type="InterPro" id="IPR006523">
    <property type="entry name" value="RinA"/>
</dbReference>
<name>A0A0R2LC80_9LACO</name>
<dbReference type="RefSeq" id="WP_017868798.1">
    <property type="nucleotide sequence ID" value="NZ_BJYB01000024.1"/>
</dbReference>
<dbReference type="PATRIC" id="fig|449659.4.peg.1527"/>
<evidence type="ECO:0000313" key="2">
    <source>
        <dbReference type="Proteomes" id="UP000051886"/>
    </source>
</evidence>
<dbReference type="NCBIfam" id="TIGR01636">
    <property type="entry name" value="phage_rinA"/>
    <property type="match status" value="1"/>
</dbReference>
<protein>
    <recommendedName>
        <fullName evidence="3">Transcriptional regulator</fullName>
    </recommendedName>
</protein>
<dbReference type="AlphaFoldDB" id="A0A0R2LC80"/>